<comment type="caution">
    <text evidence="1">The sequence shown here is derived from an EMBL/GenBank/DDBJ whole genome shotgun (WGS) entry which is preliminary data.</text>
</comment>
<protein>
    <submittedName>
        <fullName evidence="1">Uncharacterized protein</fullName>
    </submittedName>
</protein>
<name>A0A9P6NDI9_9BASI</name>
<dbReference type="AlphaFoldDB" id="A0A9P6NDI9"/>
<dbReference type="EMBL" id="MU167362">
    <property type="protein sequence ID" value="KAG0142053.1"/>
    <property type="molecule type" value="Genomic_DNA"/>
</dbReference>
<sequence length="177" mass="20359">MPRLFGLSGRIFNYPISWGRPVLQTIEHHFQDGAKSEVDGESQTPHASYTWHHSIYHTYTYHAVVRYTPKVASDSECCLKQIVILKFCFSGRIFIIHPSSFFKLDIPYMMSTLKNHLGPALPNIDHLADIMEGNLDTDEILLKEAQSQILAPALLQLSKAKYHIDWPLMKVQDHLRK</sequence>
<keyword evidence="2" id="KW-1185">Reference proteome</keyword>
<evidence type="ECO:0000313" key="1">
    <source>
        <dbReference type="EMBL" id="KAG0142053.1"/>
    </source>
</evidence>
<gene>
    <name evidence="1" type="ORF">CROQUDRAFT_98043</name>
</gene>
<accession>A0A9P6NDI9</accession>
<dbReference type="Proteomes" id="UP000886653">
    <property type="component" value="Unassembled WGS sequence"/>
</dbReference>
<proteinExistence type="predicted"/>
<reference evidence="1" key="1">
    <citation type="submission" date="2013-11" db="EMBL/GenBank/DDBJ databases">
        <title>Genome sequence of the fusiform rust pathogen reveals effectors for host alternation and coevolution with pine.</title>
        <authorList>
            <consortium name="DOE Joint Genome Institute"/>
            <person name="Smith K."/>
            <person name="Pendleton A."/>
            <person name="Kubisiak T."/>
            <person name="Anderson C."/>
            <person name="Salamov A."/>
            <person name="Aerts A."/>
            <person name="Riley R."/>
            <person name="Clum A."/>
            <person name="Lindquist E."/>
            <person name="Ence D."/>
            <person name="Campbell M."/>
            <person name="Kronenberg Z."/>
            <person name="Feau N."/>
            <person name="Dhillon B."/>
            <person name="Hamelin R."/>
            <person name="Burleigh J."/>
            <person name="Smith J."/>
            <person name="Yandell M."/>
            <person name="Nelson C."/>
            <person name="Grigoriev I."/>
            <person name="Davis J."/>
        </authorList>
    </citation>
    <scope>NUCLEOTIDE SEQUENCE</scope>
    <source>
        <strain evidence="1">G11</strain>
    </source>
</reference>
<organism evidence="1 2">
    <name type="scientific">Cronartium quercuum f. sp. fusiforme G11</name>
    <dbReference type="NCBI Taxonomy" id="708437"/>
    <lineage>
        <taxon>Eukaryota</taxon>
        <taxon>Fungi</taxon>
        <taxon>Dikarya</taxon>
        <taxon>Basidiomycota</taxon>
        <taxon>Pucciniomycotina</taxon>
        <taxon>Pucciniomycetes</taxon>
        <taxon>Pucciniales</taxon>
        <taxon>Coleosporiaceae</taxon>
        <taxon>Cronartium</taxon>
    </lineage>
</organism>
<evidence type="ECO:0000313" key="2">
    <source>
        <dbReference type="Proteomes" id="UP000886653"/>
    </source>
</evidence>